<protein>
    <submittedName>
        <fullName evidence="1">Uncharacterized protein</fullName>
    </submittedName>
</protein>
<evidence type="ECO:0000313" key="2">
    <source>
        <dbReference type="Proteomes" id="UP000308092"/>
    </source>
</evidence>
<reference evidence="1 2" key="1">
    <citation type="submission" date="2019-03" db="EMBL/GenBank/DDBJ databases">
        <title>The genome sequence of a newly discovered highly antifungal drug resistant Aspergillus species, Aspergillus tanneri NIH 1004.</title>
        <authorList>
            <person name="Mounaud S."/>
            <person name="Singh I."/>
            <person name="Joardar V."/>
            <person name="Pakala S."/>
            <person name="Pakala S."/>
            <person name="Venepally P."/>
            <person name="Hoover J."/>
            <person name="Nierman W."/>
            <person name="Chung J."/>
            <person name="Losada L."/>
        </authorList>
    </citation>
    <scope>NUCLEOTIDE SEQUENCE [LARGE SCALE GENOMIC DNA]</scope>
    <source>
        <strain evidence="1 2">NIH1004</strain>
    </source>
</reference>
<organism evidence="1 2">
    <name type="scientific">Aspergillus tanneri</name>
    <dbReference type="NCBI Taxonomy" id="1220188"/>
    <lineage>
        <taxon>Eukaryota</taxon>
        <taxon>Fungi</taxon>
        <taxon>Dikarya</taxon>
        <taxon>Ascomycota</taxon>
        <taxon>Pezizomycotina</taxon>
        <taxon>Eurotiomycetes</taxon>
        <taxon>Eurotiomycetidae</taxon>
        <taxon>Eurotiales</taxon>
        <taxon>Aspergillaceae</taxon>
        <taxon>Aspergillus</taxon>
        <taxon>Aspergillus subgen. Circumdati</taxon>
    </lineage>
</organism>
<dbReference type="VEuPathDB" id="FungiDB:EYZ11_006227"/>
<proteinExistence type="predicted"/>
<keyword evidence="2" id="KW-1185">Reference proteome</keyword>
<sequence>MVECLLQDDGYDKYDTEFILEHLKRLNLKSSLNAEWIADLDENTLAPNGLN</sequence>
<gene>
    <name evidence="1" type="ORF">EYZ11_006227</name>
</gene>
<dbReference type="AlphaFoldDB" id="A0A4S3JLW5"/>
<dbReference type="EMBL" id="SOSA01000216">
    <property type="protein sequence ID" value="THC94291.1"/>
    <property type="molecule type" value="Genomic_DNA"/>
</dbReference>
<accession>A0A4S3JLW5</accession>
<dbReference type="Proteomes" id="UP000308092">
    <property type="component" value="Unassembled WGS sequence"/>
</dbReference>
<name>A0A4S3JLW5_9EURO</name>
<evidence type="ECO:0000313" key="1">
    <source>
        <dbReference type="EMBL" id="THC94291.1"/>
    </source>
</evidence>
<comment type="caution">
    <text evidence="1">The sequence shown here is derived from an EMBL/GenBank/DDBJ whole genome shotgun (WGS) entry which is preliminary data.</text>
</comment>